<protein>
    <recommendedName>
        <fullName evidence="2">DUF4440 domain-containing protein</fullName>
    </recommendedName>
</protein>
<reference evidence="3" key="1">
    <citation type="journal article" date="2022" name="Int. J. Syst. Evol. Microbiol.">
        <title>Pseudomonas aegrilactucae sp. nov. and Pseudomonas morbosilactucae sp. nov., pathogens causing bacterial rot of lettuce in Japan.</title>
        <authorList>
            <person name="Sawada H."/>
            <person name="Fujikawa T."/>
            <person name="Satou M."/>
        </authorList>
    </citation>
    <scope>NUCLEOTIDE SEQUENCE</scope>
    <source>
        <strain evidence="3">0166_1</strain>
    </source>
</reference>
<dbReference type="EMBL" id="CP087164">
    <property type="protein sequence ID" value="UGS34755.1"/>
    <property type="molecule type" value="Genomic_DNA"/>
</dbReference>
<dbReference type="PROSITE" id="PS51257">
    <property type="entry name" value="PROKAR_LIPOPROTEIN"/>
    <property type="match status" value="1"/>
</dbReference>
<feature type="domain" description="DUF4440" evidence="2">
    <location>
        <begin position="44"/>
        <end position="144"/>
    </location>
</feature>
<dbReference type="Gene3D" id="3.10.450.50">
    <property type="match status" value="1"/>
</dbReference>
<feature type="chain" id="PRO_5039506584" description="DUF4440 domain-containing protein" evidence="1">
    <location>
        <begin position="29"/>
        <end position="158"/>
    </location>
</feature>
<evidence type="ECO:0000259" key="2">
    <source>
        <dbReference type="Pfam" id="PF14534"/>
    </source>
</evidence>
<dbReference type="InterPro" id="IPR032710">
    <property type="entry name" value="NTF2-like_dom_sf"/>
</dbReference>
<proteinExistence type="predicted"/>
<name>A0A9E7BYZ4_9ACTN</name>
<dbReference type="RefSeq" id="WP_259314420.1">
    <property type="nucleotide sequence ID" value="NZ_CP087164.1"/>
</dbReference>
<evidence type="ECO:0000313" key="4">
    <source>
        <dbReference type="Proteomes" id="UP001162834"/>
    </source>
</evidence>
<dbReference type="AlphaFoldDB" id="A0A9E7BYZ4"/>
<dbReference type="Pfam" id="PF14534">
    <property type="entry name" value="DUF4440"/>
    <property type="match status" value="1"/>
</dbReference>
<evidence type="ECO:0000256" key="1">
    <source>
        <dbReference type="SAM" id="SignalP"/>
    </source>
</evidence>
<keyword evidence="1" id="KW-0732">Signal</keyword>
<dbReference type="InterPro" id="IPR006311">
    <property type="entry name" value="TAT_signal"/>
</dbReference>
<accession>A0A9E7BYZ4</accession>
<feature type="signal peptide" evidence="1">
    <location>
        <begin position="1"/>
        <end position="28"/>
    </location>
</feature>
<evidence type="ECO:0000313" key="3">
    <source>
        <dbReference type="EMBL" id="UGS34755.1"/>
    </source>
</evidence>
<dbReference type="SUPFAM" id="SSF54427">
    <property type="entry name" value="NTF2-like"/>
    <property type="match status" value="1"/>
</dbReference>
<dbReference type="KEGG" id="sbae:DSM104329_01137"/>
<dbReference type="InterPro" id="IPR027843">
    <property type="entry name" value="DUF4440"/>
</dbReference>
<keyword evidence="4" id="KW-1185">Reference proteome</keyword>
<organism evidence="3 4">
    <name type="scientific">Capillimicrobium parvum</name>
    <dbReference type="NCBI Taxonomy" id="2884022"/>
    <lineage>
        <taxon>Bacteria</taxon>
        <taxon>Bacillati</taxon>
        <taxon>Actinomycetota</taxon>
        <taxon>Thermoleophilia</taxon>
        <taxon>Solirubrobacterales</taxon>
        <taxon>Capillimicrobiaceae</taxon>
        <taxon>Capillimicrobium</taxon>
    </lineage>
</organism>
<dbReference type="Proteomes" id="UP001162834">
    <property type="component" value="Chromosome"/>
</dbReference>
<gene>
    <name evidence="3" type="ORF">DSM104329_01137</name>
</gene>
<dbReference type="PROSITE" id="PS51318">
    <property type="entry name" value="TAT"/>
    <property type="match status" value="1"/>
</dbReference>
<sequence>MSLAVRRTLVAGLLTLTLGCALTIAAPAAPAGAKVGLHATDGQLANEFLQLLKAKDMRGLARFLDPAFLLQRADGSYLTKAQYLQNPAVVNDYTVSNVFGTRRANVRVVRYTVVTDQIINGQKVTADPVSRLSTYVRHGRTWRLISHANFIAPPPPAS</sequence>